<protein>
    <submittedName>
        <fullName evidence="1">Predicted nucleotidyltransferase</fullName>
    </submittedName>
</protein>
<dbReference type="Proteomes" id="UP000254893">
    <property type="component" value="Unassembled WGS sequence"/>
</dbReference>
<dbReference type="GO" id="GO:0016740">
    <property type="term" value="F:transferase activity"/>
    <property type="evidence" value="ECO:0007669"/>
    <property type="project" value="UniProtKB-KW"/>
</dbReference>
<dbReference type="PANTHER" id="PTHR34817">
    <property type="entry name" value="NUCLEOTIDYLTRANSFERASE"/>
    <property type="match status" value="1"/>
</dbReference>
<dbReference type="EMBL" id="UGYW01000002">
    <property type="protein sequence ID" value="SUJ29042.1"/>
    <property type="molecule type" value="Genomic_DNA"/>
</dbReference>
<reference evidence="1 2" key="1">
    <citation type="submission" date="2018-06" db="EMBL/GenBank/DDBJ databases">
        <authorList>
            <consortium name="Pathogen Informatics"/>
            <person name="Doyle S."/>
        </authorList>
    </citation>
    <scope>NUCLEOTIDE SEQUENCE [LARGE SCALE GENOMIC DNA]</scope>
    <source>
        <strain evidence="1 2">NCTC11388</strain>
    </source>
</reference>
<name>A0A380CVU1_SPHSI</name>
<accession>A0A380CVU1</accession>
<evidence type="ECO:0000313" key="2">
    <source>
        <dbReference type="Proteomes" id="UP000254893"/>
    </source>
</evidence>
<organism evidence="1 2">
    <name type="scientific">Sphingobacterium spiritivorum</name>
    <name type="common">Flavobacterium spiritivorum</name>
    <dbReference type="NCBI Taxonomy" id="258"/>
    <lineage>
        <taxon>Bacteria</taxon>
        <taxon>Pseudomonadati</taxon>
        <taxon>Bacteroidota</taxon>
        <taxon>Sphingobacteriia</taxon>
        <taxon>Sphingobacteriales</taxon>
        <taxon>Sphingobacteriaceae</taxon>
        <taxon>Sphingobacterium</taxon>
    </lineage>
</organism>
<sequence>MTIQDLKNQKLILFEAIVGSKAYGLATDESDTDIKGVFYLPKEKFFGMEYISQVNNSSNDEVYYELGRFVELLSKSNPNILELLASPEDCILHQDPLFKRFDIKSFITRELVETFANYAMTQVKKAKGLNKKVNNPLDEKRKNLLDFCFVIDGHESIALKKWLEIKQWNQKCCGLVKINHSKGLYALFYDTIGIHDYKGILLKNDSMEVACSSVKPGEMLQAYLFVNQDAYSSYCKSYKEYFDWVKQRNENRYQTTLKHGGGYDAKNMMHTIRLLDMSKELIQYRKLHVRRPNREELLKVKKGTYTYEKLYEECDRSINEINSMLELCTFSQKPDISNLDDILVSIRKELYK</sequence>
<keyword evidence="1" id="KW-0808">Transferase</keyword>
<dbReference type="PANTHER" id="PTHR34817:SF1">
    <property type="entry name" value="NUCLEOTIDYLTRANSFERASE"/>
    <property type="match status" value="1"/>
</dbReference>
<gene>
    <name evidence="1" type="ORF">NCTC11388_04511</name>
</gene>
<dbReference type="Pfam" id="PF10127">
    <property type="entry name" value="RlaP"/>
    <property type="match status" value="1"/>
</dbReference>
<dbReference type="RefSeq" id="WP_115171708.1">
    <property type="nucleotide sequence ID" value="NZ_UGYW01000002.1"/>
</dbReference>
<dbReference type="AlphaFoldDB" id="A0A380CVU1"/>
<proteinExistence type="predicted"/>
<evidence type="ECO:0000313" key="1">
    <source>
        <dbReference type="EMBL" id="SUJ29042.1"/>
    </source>
</evidence>
<dbReference type="InterPro" id="IPR018775">
    <property type="entry name" value="RlaP"/>
</dbReference>